<gene>
    <name evidence="1" type="ORF">HaLaN_25021</name>
</gene>
<keyword evidence="2" id="KW-1185">Reference proteome</keyword>
<dbReference type="AlphaFoldDB" id="A0A6A0A433"/>
<accession>A0A6A0A433</accession>
<protein>
    <submittedName>
        <fullName evidence="1">Uncharacterized protein</fullName>
    </submittedName>
</protein>
<feature type="non-terminal residue" evidence="1">
    <location>
        <position position="83"/>
    </location>
</feature>
<name>A0A6A0A433_HAELA</name>
<organism evidence="1 2">
    <name type="scientific">Haematococcus lacustris</name>
    <name type="common">Green alga</name>
    <name type="synonym">Haematococcus pluvialis</name>
    <dbReference type="NCBI Taxonomy" id="44745"/>
    <lineage>
        <taxon>Eukaryota</taxon>
        <taxon>Viridiplantae</taxon>
        <taxon>Chlorophyta</taxon>
        <taxon>core chlorophytes</taxon>
        <taxon>Chlorophyceae</taxon>
        <taxon>CS clade</taxon>
        <taxon>Chlamydomonadales</taxon>
        <taxon>Haematococcaceae</taxon>
        <taxon>Haematococcus</taxon>
    </lineage>
</organism>
<evidence type="ECO:0000313" key="1">
    <source>
        <dbReference type="EMBL" id="GFH26808.1"/>
    </source>
</evidence>
<proteinExistence type="predicted"/>
<reference evidence="1 2" key="1">
    <citation type="submission" date="2020-02" db="EMBL/GenBank/DDBJ databases">
        <title>Draft genome sequence of Haematococcus lacustris strain NIES-144.</title>
        <authorList>
            <person name="Morimoto D."/>
            <person name="Nakagawa S."/>
            <person name="Yoshida T."/>
            <person name="Sawayama S."/>
        </authorList>
    </citation>
    <scope>NUCLEOTIDE SEQUENCE [LARGE SCALE GENOMIC DNA]</scope>
    <source>
        <strain evidence="1 2">NIES-144</strain>
    </source>
</reference>
<dbReference type="EMBL" id="BLLF01003248">
    <property type="protein sequence ID" value="GFH26808.1"/>
    <property type="molecule type" value="Genomic_DNA"/>
</dbReference>
<dbReference type="Proteomes" id="UP000485058">
    <property type="component" value="Unassembled WGS sequence"/>
</dbReference>
<comment type="caution">
    <text evidence="1">The sequence shown here is derived from an EMBL/GenBank/DDBJ whole genome shotgun (WGS) entry which is preliminary data.</text>
</comment>
<sequence length="83" mass="8907">MRPPRMLLGIALPVSTDTLLPGGKPDACQVLSWVKEPAQLAAPVHGHSMLSTLARQGWKARLPLHVNGGNETRFCKSGHCGLE</sequence>
<evidence type="ECO:0000313" key="2">
    <source>
        <dbReference type="Proteomes" id="UP000485058"/>
    </source>
</evidence>